<dbReference type="SUPFAM" id="SSF81665">
    <property type="entry name" value="Calcium ATPase, transmembrane domain M"/>
    <property type="match status" value="1"/>
</dbReference>
<dbReference type="GO" id="GO:0005524">
    <property type="term" value="F:ATP binding"/>
    <property type="evidence" value="ECO:0007669"/>
    <property type="project" value="UniProtKB-UniRule"/>
</dbReference>
<feature type="transmembrane region" description="Helical" evidence="12">
    <location>
        <begin position="403"/>
        <end position="428"/>
    </location>
</feature>
<dbReference type="SFLD" id="SFLDS00003">
    <property type="entry name" value="Haloacid_Dehalogenase"/>
    <property type="match status" value="1"/>
</dbReference>
<dbReference type="InterPro" id="IPR001757">
    <property type="entry name" value="P_typ_ATPase"/>
</dbReference>
<evidence type="ECO:0000256" key="5">
    <source>
        <dbReference type="ARBA" id="ARBA00022741"/>
    </source>
</evidence>
<dbReference type="AlphaFoldDB" id="A0A1L4CYU0"/>
<dbReference type="SFLD" id="SFLDG00002">
    <property type="entry name" value="C1.7:_P-type_atpase_like"/>
    <property type="match status" value="1"/>
</dbReference>
<evidence type="ECO:0000256" key="12">
    <source>
        <dbReference type="RuleBase" id="RU362081"/>
    </source>
</evidence>
<feature type="transmembrane region" description="Helical" evidence="12">
    <location>
        <begin position="143"/>
        <end position="161"/>
    </location>
</feature>
<keyword evidence="15" id="KW-1185">Reference proteome</keyword>
<dbReference type="InterPro" id="IPR006121">
    <property type="entry name" value="HMA_dom"/>
</dbReference>
<dbReference type="Gene3D" id="3.40.1110.10">
    <property type="entry name" value="Calcium-transporting ATPase, cytoplasmic domain N"/>
    <property type="match status" value="1"/>
</dbReference>
<dbReference type="InterPro" id="IPR018303">
    <property type="entry name" value="ATPase_P-typ_P_site"/>
</dbReference>
<dbReference type="SUPFAM" id="SSF56784">
    <property type="entry name" value="HAD-like"/>
    <property type="match status" value="1"/>
</dbReference>
<evidence type="ECO:0000256" key="3">
    <source>
        <dbReference type="ARBA" id="ARBA00022692"/>
    </source>
</evidence>
<dbReference type="PANTHER" id="PTHR48085:SF5">
    <property type="entry name" value="CADMIUM_ZINC-TRANSPORTING ATPASE HMA4-RELATED"/>
    <property type="match status" value="1"/>
</dbReference>
<feature type="transmembrane region" description="Helical" evidence="12">
    <location>
        <begin position="205"/>
        <end position="227"/>
    </location>
</feature>
<dbReference type="InterPro" id="IPR023299">
    <property type="entry name" value="ATPase_P-typ_cyto_dom_N"/>
</dbReference>
<comment type="subcellular location">
    <subcellularLocation>
        <location evidence="12">Cell membrane</location>
    </subcellularLocation>
    <subcellularLocation>
        <location evidence="1">Membrane</location>
        <topology evidence="1">Multi-pass membrane protein</topology>
    </subcellularLocation>
</comment>
<accession>A0A1L4CYU0</accession>
<evidence type="ECO:0000313" key="15">
    <source>
        <dbReference type="Proteomes" id="UP000184731"/>
    </source>
</evidence>
<evidence type="ECO:0000259" key="13">
    <source>
        <dbReference type="PROSITE" id="PS50846"/>
    </source>
</evidence>
<dbReference type="GO" id="GO:0016887">
    <property type="term" value="F:ATP hydrolysis activity"/>
    <property type="evidence" value="ECO:0007669"/>
    <property type="project" value="InterPro"/>
</dbReference>
<organism evidence="14 15">
    <name type="scientific">Silvanigrella aquatica</name>
    <dbReference type="NCBI Taxonomy" id="1915309"/>
    <lineage>
        <taxon>Bacteria</taxon>
        <taxon>Pseudomonadati</taxon>
        <taxon>Bdellovibrionota</taxon>
        <taxon>Oligoflexia</taxon>
        <taxon>Silvanigrellales</taxon>
        <taxon>Silvanigrellaceae</taxon>
        <taxon>Silvanigrella</taxon>
    </lineage>
</organism>
<evidence type="ECO:0000256" key="9">
    <source>
        <dbReference type="ARBA" id="ARBA00023136"/>
    </source>
</evidence>
<dbReference type="InterPro" id="IPR051014">
    <property type="entry name" value="Cation_Transport_ATPase_IB"/>
</dbReference>
<dbReference type="NCBIfam" id="TIGR01525">
    <property type="entry name" value="ATPase-IB_hvy"/>
    <property type="match status" value="1"/>
</dbReference>
<dbReference type="KEGG" id="saqi:AXG55_03990"/>
<dbReference type="InterPro" id="IPR008250">
    <property type="entry name" value="ATPase_P-typ_transduc_dom_A_sf"/>
</dbReference>
<dbReference type="RefSeq" id="WP_148696832.1">
    <property type="nucleotide sequence ID" value="NZ_CP017834.1"/>
</dbReference>
<comment type="similarity">
    <text evidence="2 12">Belongs to the cation transport ATPase (P-type) (TC 3.A.3) family. Type IB subfamily.</text>
</comment>
<dbReference type="SUPFAM" id="SSF55008">
    <property type="entry name" value="HMA, heavy metal-associated domain"/>
    <property type="match status" value="1"/>
</dbReference>
<proteinExistence type="inferred from homology"/>
<dbReference type="GO" id="GO:0016463">
    <property type="term" value="F:P-type zinc transporter activity"/>
    <property type="evidence" value="ECO:0007669"/>
    <property type="project" value="UniProtKB-EC"/>
</dbReference>
<feature type="domain" description="HMA" evidence="13">
    <location>
        <begin position="7"/>
        <end position="73"/>
    </location>
</feature>
<dbReference type="InterPro" id="IPR044492">
    <property type="entry name" value="P_typ_ATPase_HD_dom"/>
</dbReference>
<keyword evidence="7" id="KW-1278">Translocase</keyword>
<dbReference type="PANTHER" id="PTHR48085">
    <property type="entry name" value="CADMIUM/ZINC-TRANSPORTING ATPASE HMA2-RELATED"/>
    <property type="match status" value="1"/>
</dbReference>
<gene>
    <name evidence="14" type="ORF">AXG55_03990</name>
</gene>
<dbReference type="InterPro" id="IPR036412">
    <property type="entry name" value="HAD-like_sf"/>
</dbReference>
<dbReference type="InterPro" id="IPR023298">
    <property type="entry name" value="ATPase_P-typ_TM_dom_sf"/>
</dbReference>
<dbReference type="InterPro" id="IPR059000">
    <property type="entry name" value="ATPase_P-type_domA"/>
</dbReference>
<evidence type="ECO:0000256" key="6">
    <source>
        <dbReference type="ARBA" id="ARBA00022840"/>
    </source>
</evidence>
<dbReference type="PROSITE" id="PS50846">
    <property type="entry name" value="HMA_2"/>
    <property type="match status" value="1"/>
</dbReference>
<dbReference type="InterPro" id="IPR023214">
    <property type="entry name" value="HAD_sf"/>
</dbReference>
<comment type="catalytic activity">
    <reaction evidence="11">
        <text>Zn(2+)(in) + ATP + H2O = Zn(2+)(out) + ADP + phosphate + H(+)</text>
        <dbReference type="Rhea" id="RHEA:20621"/>
        <dbReference type="ChEBI" id="CHEBI:15377"/>
        <dbReference type="ChEBI" id="CHEBI:15378"/>
        <dbReference type="ChEBI" id="CHEBI:29105"/>
        <dbReference type="ChEBI" id="CHEBI:30616"/>
        <dbReference type="ChEBI" id="CHEBI:43474"/>
        <dbReference type="ChEBI" id="CHEBI:456216"/>
        <dbReference type="EC" id="7.2.2.12"/>
    </reaction>
</comment>
<dbReference type="EMBL" id="CP017834">
    <property type="protein sequence ID" value="APJ03112.1"/>
    <property type="molecule type" value="Genomic_DNA"/>
</dbReference>
<dbReference type="SFLD" id="SFLDF00027">
    <property type="entry name" value="p-type_atpase"/>
    <property type="match status" value="1"/>
</dbReference>
<feature type="transmembrane region" description="Helical" evidence="12">
    <location>
        <begin position="730"/>
        <end position="751"/>
    </location>
</feature>
<dbReference type="InterPro" id="IPR027256">
    <property type="entry name" value="P-typ_ATPase_IB"/>
</dbReference>
<dbReference type="Pfam" id="PF00403">
    <property type="entry name" value="HMA"/>
    <property type="match status" value="1"/>
</dbReference>
<sequence length="772" mass="84712">MRNQNELNLVYIIEGMDCGGCAAKVETFCNKMNGIKEAKVNFSTSTLSVSFLDDLEAKYKLEEGIQSLGYLITEQIIENKINQDNNEIKLKTQNNFRIRMRSPKNKSIIDKKIRLNNEAHQRNSHLHSKSMQTHQHLHTHNKMSWLPIIFLSSAFLISMVIESFSKNMGLLAFAILTIISLFPALKKATLFMKVGYVFSVETLMSISAIGAIFIGAAEEAAAVMILFKIGESLEAFTTEKAKAGINSLASLLPEFALRILKEGSSQLIRQSEIQKYDIIEIKAGERIPVDGEIRQGASFLDESLLTGESEPQYKSLGEKVIAGSICLDGNLLITATVPGHQNTVTRLMKLVETAQSSKTRIVRSIEKFSKIYTPLVLAIGLLVAIVPPLFFSESWTQWIYRGLTILLIGCPCALIISTPSAIASAITAATKMGILIKDASALEEIGKIKKIAFDKTGTITTGHLKIENVISFDQNENEVLKLGASLEIKSNHPLAKAICDEAQKRNIFIEPISNVISLAGKGIQGVLNNKKIIICSPKYAESLNCLSENQMLEIKKYQEQGKSIAVIVEDVTAKGFISLSDQLKPDTKESLFKLNQMGIQNIILTGDNNLCAKNITQDLNIELHSELLPEEKLKYIQKQTSSEPIIMVGDGINDAAALAAAHVGIAMGNGTDVAVDTAQIVIAKNNLSAVVDTIHLSRKTMANIKQNIAIAIGLKAIFLVLTILGDTQLWMAILADTGATVIVTLNALRLLRIKQTHKTKQWEPTSYAARLP</sequence>
<keyword evidence="8 12" id="KW-1133">Transmembrane helix</keyword>
<keyword evidence="4 12" id="KW-0479">Metal-binding</keyword>
<dbReference type="STRING" id="1915309.AXG55_03990"/>
<dbReference type="PROSITE" id="PS00154">
    <property type="entry name" value="ATPASE_E1_E2"/>
    <property type="match status" value="1"/>
</dbReference>
<dbReference type="Gene3D" id="3.30.70.100">
    <property type="match status" value="1"/>
</dbReference>
<evidence type="ECO:0000256" key="2">
    <source>
        <dbReference type="ARBA" id="ARBA00006024"/>
    </source>
</evidence>
<evidence type="ECO:0000256" key="10">
    <source>
        <dbReference type="ARBA" id="ARBA00039097"/>
    </source>
</evidence>
<dbReference type="Pfam" id="PF00702">
    <property type="entry name" value="Hydrolase"/>
    <property type="match status" value="1"/>
</dbReference>
<evidence type="ECO:0000256" key="8">
    <source>
        <dbReference type="ARBA" id="ARBA00022989"/>
    </source>
</evidence>
<name>A0A1L4CYU0_9BACT</name>
<keyword evidence="12" id="KW-1003">Cell membrane</keyword>
<evidence type="ECO:0000256" key="11">
    <source>
        <dbReference type="ARBA" id="ARBA00047308"/>
    </source>
</evidence>
<keyword evidence="5 12" id="KW-0547">Nucleotide-binding</keyword>
<keyword evidence="9 12" id="KW-0472">Membrane</keyword>
<dbReference type="Gene3D" id="3.40.50.1000">
    <property type="entry name" value="HAD superfamily/HAD-like"/>
    <property type="match status" value="1"/>
</dbReference>
<dbReference type="InterPro" id="IPR036163">
    <property type="entry name" value="HMA_dom_sf"/>
</dbReference>
<dbReference type="GO" id="GO:0005886">
    <property type="term" value="C:plasma membrane"/>
    <property type="evidence" value="ECO:0007669"/>
    <property type="project" value="UniProtKB-SubCell"/>
</dbReference>
<dbReference type="Proteomes" id="UP000184731">
    <property type="component" value="Chromosome"/>
</dbReference>
<feature type="transmembrane region" description="Helical" evidence="12">
    <location>
        <begin position="707"/>
        <end position="724"/>
    </location>
</feature>
<reference evidence="14 15" key="1">
    <citation type="submission" date="2016-10" db="EMBL/GenBank/DDBJ databases">
        <title>Silvanigrella aquatica sp. nov., isolated from a freshwater lake located in the Black Forest, Germany, description of Silvanigrellaceae fam. nov., Silvanigrellales ord. nov., reclassification of the order Bdellovibrionales in the class Oligoflexia, reclassification of the families Bacteriovoracaceae and Halobacteriovoraceae in the new order Bacteriovoracales ord. nov., and reclassification of the family Pseudobacteriovoracaceae in the order Oligoflexiales.</title>
        <authorList>
            <person name="Hahn M.W."/>
            <person name="Schmidt J."/>
            <person name="Koll U."/>
            <person name="Rohde M."/>
            <person name="Verbag S."/>
            <person name="Pitt A."/>
            <person name="Nakai R."/>
            <person name="Naganuma T."/>
            <person name="Lang E."/>
        </authorList>
    </citation>
    <scope>NUCLEOTIDE SEQUENCE [LARGE SCALE GENOMIC DNA]</scope>
    <source>
        <strain evidence="14 15">MWH-Nonnen-W8red</strain>
    </source>
</reference>
<dbReference type="CDD" id="cd00371">
    <property type="entry name" value="HMA"/>
    <property type="match status" value="1"/>
</dbReference>
<keyword evidence="3 12" id="KW-0812">Transmembrane</keyword>
<dbReference type="OrthoDB" id="9814270at2"/>
<dbReference type="Gene3D" id="2.70.150.10">
    <property type="entry name" value="Calcium-transporting ATPase, cytoplasmic transduction domain A"/>
    <property type="match status" value="1"/>
</dbReference>
<keyword evidence="6 12" id="KW-0067">ATP-binding</keyword>
<evidence type="ECO:0000256" key="1">
    <source>
        <dbReference type="ARBA" id="ARBA00004141"/>
    </source>
</evidence>
<evidence type="ECO:0000256" key="7">
    <source>
        <dbReference type="ARBA" id="ARBA00022967"/>
    </source>
</evidence>
<protein>
    <recommendedName>
        <fullName evidence="10">P-type Zn(2+) transporter</fullName>
        <ecNumber evidence="10">7.2.2.12</ecNumber>
    </recommendedName>
</protein>
<feature type="transmembrane region" description="Helical" evidence="12">
    <location>
        <begin position="168"/>
        <end position="185"/>
    </location>
</feature>
<dbReference type="Pfam" id="PF00122">
    <property type="entry name" value="E1-E2_ATPase"/>
    <property type="match status" value="1"/>
</dbReference>
<dbReference type="EC" id="7.2.2.12" evidence="10"/>
<evidence type="ECO:0000256" key="4">
    <source>
        <dbReference type="ARBA" id="ARBA00022723"/>
    </source>
</evidence>
<dbReference type="PRINTS" id="PR00119">
    <property type="entry name" value="CATATPASE"/>
</dbReference>
<dbReference type="NCBIfam" id="TIGR01494">
    <property type="entry name" value="ATPase_P-type"/>
    <property type="match status" value="1"/>
</dbReference>
<dbReference type="GO" id="GO:0015086">
    <property type="term" value="F:cadmium ion transmembrane transporter activity"/>
    <property type="evidence" value="ECO:0007669"/>
    <property type="project" value="TreeGrafter"/>
</dbReference>
<feature type="transmembrane region" description="Helical" evidence="12">
    <location>
        <begin position="371"/>
        <end position="391"/>
    </location>
</feature>
<dbReference type="SUPFAM" id="SSF81653">
    <property type="entry name" value="Calcium ATPase, transduction domain A"/>
    <property type="match status" value="1"/>
</dbReference>
<evidence type="ECO:0000313" key="14">
    <source>
        <dbReference type="EMBL" id="APJ03112.1"/>
    </source>
</evidence>
<dbReference type="GO" id="GO:0046872">
    <property type="term" value="F:metal ion binding"/>
    <property type="evidence" value="ECO:0007669"/>
    <property type="project" value="UniProtKB-KW"/>
</dbReference>